<dbReference type="InterPro" id="IPR025738">
    <property type="entry name" value="BatD"/>
</dbReference>
<dbReference type="EMBL" id="JACHHR010000001">
    <property type="protein sequence ID" value="MBB5210851.1"/>
    <property type="molecule type" value="Genomic_DNA"/>
</dbReference>
<organism evidence="3 6">
    <name type="scientific">Microbulbifer hydrolyticus</name>
    <dbReference type="NCBI Taxonomy" id="48074"/>
    <lineage>
        <taxon>Bacteria</taxon>
        <taxon>Pseudomonadati</taxon>
        <taxon>Pseudomonadota</taxon>
        <taxon>Gammaproteobacteria</taxon>
        <taxon>Cellvibrionales</taxon>
        <taxon>Microbulbiferaceae</taxon>
        <taxon>Microbulbifer</taxon>
    </lineage>
</organism>
<sequence length="440" mass="47619">MSASLPPTIYPTLFLAFLLAWLLPAATVIAQTNPGQQPPAQSAAEPSAKPIVRTELSQTNIVPGQSVTLRITILVPTWLTKPVDLPAFDRPNLSVKLPERSTVSTSATINGSTWSGVVRDYQLVPLTPGTFVLPPTTLEVHYRNPDGANDIVHKAPLTAETLTVIPPKGAEKLQPYIAARELQLEQQVEGDPEQLRPGDSFSRTVIAKIQGSTVMFVPQLLDTGAPAGIAAYADTPKASDNGAGEREDGGVREEKITYVAESSTRGELPAIELQWYDLDDGSIQTSTVEAVKVRVKGAPLASRFSPTQLLLTAALLGVLGWVAWRCLPLLVARLHKRREARRRAGGADVLRQLKRAAKDRDYPTALAISIELETRPDYRGSDISKALLALGRAQYGDTAASVSADPLWQQLEQAVDAFATQNRVHRGRNALPPLNPRDAR</sequence>
<dbReference type="Proteomes" id="UP000563601">
    <property type="component" value="Unassembled WGS sequence"/>
</dbReference>
<dbReference type="Proteomes" id="UP000464675">
    <property type="component" value="Chromosome"/>
</dbReference>
<dbReference type="RefSeq" id="WP_161858047.1">
    <property type="nucleotide sequence ID" value="NZ_CP047491.1"/>
</dbReference>
<dbReference type="Pfam" id="PF13584">
    <property type="entry name" value="BatD"/>
    <property type="match status" value="1"/>
</dbReference>
<evidence type="ECO:0000313" key="6">
    <source>
        <dbReference type="Proteomes" id="UP000563601"/>
    </source>
</evidence>
<keyword evidence="1" id="KW-0472">Membrane</keyword>
<keyword evidence="1" id="KW-0812">Transmembrane</keyword>
<evidence type="ECO:0000313" key="3">
    <source>
        <dbReference type="EMBL" id="MBB5210851.1"/>
    </source>
</evidence>
<proteinExistence type="predicted"/>
<evidence type="ECO:0000313" key="4">
    <source>
        <dbReference type="EMBL" id="QHQ38719.1"/>
    </source>
</evidence>
<protein>
    <recommendedName>
        <fullName evidence="7">Protein BatD</fullName>
    </recommendedName>
</protein>
<dbReference type="PANTHER" id="PTHR40940:SF1">
    <property type="entry name" value="PROTEIN BATD"/>
    <property type="match status" value="1"/>
</dbReference>
<evidence type="ECO:0008006" key="7">
    <source>
        <dbReference type="Google" id="ProtNLM"/>
    </source>
</evidence>
<dbReference type="AlphaFoldDB" id="A0A6P1TBT4"/>
<name>A0A6P1TBT4_9GAMM</name>
<dbReference type="PANTHER" id="PTHR40940">
    <property type="entry name" value="PROTEIN BATD-RELATED"/>
    <property type="match status" value="1"/>
</dbReference>
<feature type="transmembrane region" description="Helical" evidence="1">
    <location>
        <begin position="309"/>
        <end position="332"/>
    </location>
</feature>
<gene>
    <name evidence="4" type="ORF">GTQ55_06760</name>
    <name evidence="3" type="ORF">HNQ53_001039</name>
</gene>
<keyword evidence="5" id="KW-1185">Reference proteome</keyword>
<keyword evidence="1" id="KW-1133">Transmembrane helix</keyword>
<reference evidence="3 6" key="2">
    <citation type="submission" date="2020-08" db="EMBL/GenBank/DDBJ databases">
        <title>Genomic Encyclopedia of Type Strains, Phase IV (KMG-IV): sequencing the most valuable type-strain genomes for metagenomic binning, comparative biology and taxonomic classification.</title>
        <authorList>
            <person name="Goeker M."/>
        </authorList>
    </citation>
    <scope>NUCLEOTIDE SEQUENCE [LARGE SCALE GENOMIC DNA]</scope>
    <source>
        <strain evidence="3 6">DSM 11525</strain>
    </source>
</reference>
<feature type="signal peptide" evidence="2">
    <location>
        <begin position="1"/>
        <end position="30"/>
    </location>
</feature>
<accession>A0A6P1TBT4</accession>
<evidence type="ECO:0000256" key="2">
    <source>
        <dbReference type="SAM" id="SignalP"/>
    </source>
</evidence>
<dbReference type="OrthoDB" id="5293418at2"/>
<evidence type="ECO:0000256" key="1">
    <source>
        <dbReference type="SAM" id="Phobius"/>
    </source>
</evidence>
<keyword evidence="2" id="KW-0732">Signal</keyword>
<evidence type="ECO:0000313" key="5">
    <source>
        <dbReference type="Proteomes" id="UP000464675"/>
    </source>
</evidence>
<reference evidence="4 5" key="1">
    <citation type="submission" date="2020-01" db="EMBL/GenBank/DDBJ databases">
        <title>The possibility of degradation of plastic by Microbulbifer hydrolyticus IRE-31.</title>
        <authorList>
            <person name="Liu L."/>
        </authorList>
    </citation>
    <scope>NUCLEOTIDE SEQUENCE [LARGE SCALE GENOMIC DNA]</scope>
    <source>
        <strain evidence="4 5">IRE-31</strain>
    </source>
</reference>
<dbReference type="EMBL" id="CP047491">
    <property type="protein sequence ID" value="QHQ38719.1"/>
    <property type="molecule type" value="Genomic_DNA"/>
</dbReference>
<feature type="chain" id="PRO_5044645608" description="Protein BatD" evidence="2">
    <location>
        <begin position="31"/>
        <end position="440"/>
    </location>
</feature>